<dbReference type="PRINTS" id="PR00980">
    <property type="entry name" value="TRNASYNTHALA"/>
</dbReference>
<dbReference type="Pfam" id="PF07973">
    <property type="entry name" value="tRNA_SAD"/>
    <property type="match status" value="1"/>
</dbReference>
<dbReference type="Pfam" id="PF02272">
    <property type="entry name" value="DHHA1"/>
    <property type="match status" value="1"/>
</dbReference>
<keyword evidence="10 12" id="KW-0648">Protein biosynthesis</keyword>
<comment type="catalytic activity">
    <reaction evidence="12">
        <text>tRNA(Ala) + L-alanine + ATP = L-alanyl-tRNA(Ala) + AMP + diphosphate</text>
        <dbReference type="Rhea" id="RHEA:12540"/>
        <dbReference type="Rhea" id="RHEA-COMP:9657"/>
        <dbReference type="Rhea" id="RHEA-COMP:9923"/>
        <dbReference type="ChEBI" id="CHEBI:30616"/>
        <dbReference type="ChEBI" id="CHEBI:33019"/>
        <dbReference type="ChEBI" id="CHEBI:57972"/>
        <dbReference type="ChEBI" id="CHEBI:78442"/>
        <dbReference type="ChEBI" id="CHEBI:78497"/>
        <dbReference type="ChEBI" id="CHEBI:456215"/>
        <dbReference type="EC" id="6.1.1.7"/>
    </reaction>
</comment>
<proteinExistence type="inferred from homology"/>
<dbReference type="HAMAP" id="MF_00036_A">
    <property type="entry name" value="Ala_tRNA_synth_A"/>
    <property type="match status" value="1"/>
</dbReference>
<evidence type="ECO:0000256" key="10">
    <source>
        <dbReference type="ARBA" id="ARBA00022917"/>
    </source>
</evidence>
<dbReference type="InterPro" id="IPR018165">
    <property type="entry name" value="Ala-tRNA-synth_IIc_core"/>
</dbReference>
<keyword evidence="8 12" id="KW-0067">ATP-binding</keyword>
<feature type="binding site" evidence="12">
    <location>
        <position position="612"/>
    </location>
    <ligand>
        <name>Zn(2+)</name>
        <dbReference type="ChEBI" id="CHEBI:29105"/>
    </ligand>
</feature>
<dbReference type="FunFam" id="3.30.930.10:FF:000056">
    <property type="entry name" value="Alanine--tRNA ligase"/>
    <property type="match status" value="1"/>
</dbReference>
<feature type="binding site" evidence="12">
    <location>
        <position position="616"/>
    </location>
    <ligand>
        <name>Zn(2+)</name>
        <dbReference type="ChEBI" id="CHEBI:29105"/>
    </ligand>
</feature>
<comment type="similarity">
    <text evidence="1 12">Belongs to the class-II aminoacyl-tRNA synthetase family.</text>
</comment>
<evidence type="ECO:0000256" key="8">
    <source>
        <dbReference type="ARBA" id="ARBA00022840"/>
    </source>
</evidence>
<dbReference type="Gene3D" id="3.30.980.10">
    <property type="entry name" value="Threonyl-trna Synthetase, Chain A, domain 2"/>
    <property type="match status" value="1"/>
</dbReference>
<dbReference type="FunFam" id="3.30.54.20:FF:000005">
    <property type="entry name" value="Alanine--tRNA ligase"/>
    <property type="match status" value="1"/>
</dbReference>
<dbReference type="Pfam" id="PF01411">
    <property type="entry name" value="tRNA-synt_2c"/>
    <property type="match status" value="1"/>
</dbReference>
<keyword evidence="6 12" id="KW-0547">Nucleotide-binding</keyword>
<dbReference type="GO" id="GO:0006419">
    <property type="term" value="P:alanyl-tRNA aminoacylation"/>
    <property type="evidence" value="ECO:0007669"/>
    <property type="project" value="UniProtKB-UniRule"/>
</dbReference>
<dbReference type="FunFam" id="3.30.980.10:FF:000004">
    <property type="entry name" value="Alanine--tRNA ligase, cytoplasmic"/>
    <property type="match status" value="1"/>
</dbReference>
<name>A0A7G9YFZ1_9EURY</name>
<keyword evidence="7 12" id="KW-0862">Zinc</keyword>
<dbReference type="SUPFAM" id="SSF50447">
    <property type="entry name" value="Translation proteins"/>
    <property type="match status" value="1"/>
</dbReference>
<dbReference type="EMBL" id="MT631235">
    <property type="protein sequence ID" value="QNO46925.1"/>
    <property type="molecule type" value="Genomic_DNA"/>
</dbReference>
<dbReference type="PANTHER" id="PTHR11777">
    <property type="entry name" value="ALANYL-TRNA SYNTHETASE"/>
    <property type="match status" value="1"/>
</dbReference>
<keyword evidence="11 12" id="KW-0030">Aminoacyl-tRNA synthetase</keyword>
<protein>
    <recommendedName>
        <fullName evidence="12">Alanine--tRNA ligase</fullName>
        <ecNumber evidence="12">6.1.1.7</ecNumber>
    </recommendedName>
    <alternativeName>
        <fullName evidence="12">Alanyl-tRNA synthetase</fullName>
        <shortName evidence="12">AlaRS</shortName>
    </alternativeName>
</protein>
<evidence type="ECO:0000313" key="14">
    <source>
        <dbReference type="EMBL" id="QNO46925.1"/>
    </source>
</evidence>
<dbReference type="GO" id="GO:0002161">
    <property type="term" value="F:aminoacyl-tRNA deacylase activity"/>
    <property type="evidence" value="ECO:0007669"/>
    <property type="project" value="UniProtKB-ARBA"/>
</dbReference>
<comment type="cofactor">
    <cofactor evidence="12">
        <name>Zn(2+)</name>
        <dbReference type="ChEBI" id="CHEBI:29105"/>
    </cofactor>
    <text evidence="12">Binds 1 zinc ion per subunit.</text>
</comment>
<dbReference type="InterPro" id="IPR050058">
    <property type="entry name" value="Ala-tRNA_ligase"/>
</dbReference>
<comment type="subcellular location">
    <subcellularLocation>
        <location evidence="12">Cytoplasm</location>
    </subcellularLocation>
</comment>
<dbReference type="GO" id="GO:0005524">
    <property type="term" value="F:ATP binding"/>
    <property type="evidence" value="ECO:0007669"/>
    <property type="project" value="UniProtKB-UniRule"/>
</dbReference>
<dbReference type="InterPro" id="IPR045864">
    <property type="entry name" value="aa-tRNA-synth_II/BPL/LPL"/>
</dbReference>
<dbReference type="GO" id="GO:0004813">
    <property type="term" value="F:alanine-tRNA ligase activity"/>
    <property type="evidence" value="ECO:0007669"/>
    <property type="project" value="UniProtKB-UniRule"/>
</dbReference>
<dbReference type="NCBIfam" id="TIGR03683">
    <property type="entry name" value="A-tRNA_syn_arch"/>
    <property type="match status" value="1"/>
</dbReference>
<dbReference type="Gene3D" id="3.10.310.40">
    <property type="match status" value="1"/>
</dbReference>
<evidence type="ECO:0000256" key="6">
    <source>
        <dbReference type="ARBA" id="ARBA00022741"/>
    </source>
</evidence>
<dbReference type="InterPro" id="IPR018163">
    <property type="entry name" value="Thr/Ala-tRNA-synth_IIc_edit"/>
</dbReference>
<keyword evidence="5 12" id="KW-0479">Metal-binding</keyword>
<accession>A0A7G9YFZ1</accession>
<dbReference type="PANTHER" id="PTHR11777:SF9">
    <property type="entry name" value="ALANINE--TRNA LIGASE, CYTOPLASMIC"/>
    <property type="match status" value="1"/>
</dbReference>
<organism evidence="14">
    <name type="scientific">Candidatus Methanogaster sp. ANME-2c ERB4</name>
    <dbReference type="NCBI Taxonomy" id="2759911"/>
    <lineage>
        <taxon>Archaea</taxon>
        <taxon>Methanobacteriati</taxon>
        <taxon>Methanobacteriota</taxon>
        <taxon>Stenosarchaea group</taxon>
        <taxon>Methanomicrobia</taxon>
        <taxon>Methanosarcinales</taxon>
        <taxon>ANME-2 cluster</taxon>
        <taxon>Candidatus Methanogasteraceae</taxon>
        <taxon>Candidatus Methanogaster</taxon>
    </lineage>
</organism>
<dbReference type="SUPFAM" id="SSF101353">
    <property type="entry name" value="Putative anticodon-binding domain of alanyl-tRNA synthetase (AlaRS)"/>
    <property type="match status" value="1"/>
</dbReference>
<evidence type="ECO:0000256" key="2">
    <source>
        <dbReference type="ARBA" id="ARBA00022490"/>
    </source>
</evidence>
<dbReference type="FunFam" id="3.10.310.40:FF:000001">
    <property type="entry name" value="Alanine--tRNA ligase"/>
    <property type="match status" value="1"/>
</dbReference>
<evidence type="ECO:0000259" key="13">
    <source>
        <dbReference type="PROSITE" id="PS50860"/>
    </source>
</evidence>
<dbReference type="SMART" id="SM00863">
    <property type="entry name" value="tRNA_SAD"/>
    <property type="match status" value="1"/>
</dbReference>
<sequence length="925" mass="102630">MFEQEYQLSYFIDGGFIRKQCPKCGGYFWTRNEEQETCGDAPCDEYTFIGSPAFSKEYDLAEMREAFLSFFEVNGHTRIDRYPVIARWRDDIYLTIASIADFQPFVTSGIVPPPANPLCISQPCIRLDDLDSVGRSGRHLTNFEMMAHHAFNGPDREIYWKDETVEYCDHLLSDLGIVRDVTYKEEPWAGGGNAGPCLEVLVGGLEIATLVFMDMCESDDGKTTIKGKQYAKMDNYIVDTGYGLERFVWASKGSPTVYDAIFPETVNKVMEHAGIEHSLQDREYAKVLAQNARLSGLFDLDLTTDLEKLRKTVAKAIGIDVERLKAIIEPVEKVYAIVDHARCLAFMLGDGIVPSNAKAGYLARLVIRRMLRQMDALKLDVPIADLVEMQLSSIGDPAYLHRRDTAREILDLEEEKYRQVISKGRRLLARSVKKFGDAGTIPTSQLIEWYDTYGIPPEVTKEVADSESIGIDLPDNFYSMVASTHAAAPAEVSETPYLEYADRLKFIPKTLRLFYDEPSGITFEAVVLDVFNNQVVLDQTLFYPEGGGQPADHGTIATPDLVLRVVDVQSANGIILHEVDEPEGDLTYMVKKGDIVSGTIDSKRRLAHTQHHTATHIVNHCAKAVLGDHVWQTGAQKSETKARLDITHFKRITDEEFSEIERLANEEVVKNQRVYTEWMDRIDAEKEYGFVLYQGGVPPGSDIRVVRVGGDVEACAGTHLRYTGMIGQIKLLHTERIQDGVERIEFTAGSAAVLASQARDNILNSACSILRVPPEKLPDTADRFFTEWKELSKQNTRLKEELASALVGNMVAGARSAGDVRVASYVSADADMQELIKIAGAMREIPDMIAFVGSTHDGGKVVISVGRDARESGFDAGAIVREICKEIGGSGGGKPDLAQGGGPDASKLHEAFDARVDSIMERGEE</sequence>
<comment type="function">
    <text evidence="12">Catalyzes the attachment of alanine to tRNA(Ala) in a two-step reaction: alanine is first activated by ATP to form Ala-AMP and then transferred to the acceptor end of tRNA(Ala). Also edits incorrectly charged Ser-tRNA(Ala) and Gly-tRNA(Ala) via its editing domain.</text>
</comment>
<dbReference type="Gene3D" id="6.10.250.550">
    <property type="match status" value="1"/>
</dbReference>
<dbReference type="GO" id="GO:0008270">
    <property type="term" value="F:zinc ion binding"/>
    <property type="evidence" value="ECO:0007669"/>
    <property type="project" value="UniProtKB-UniRule"/>
</dbReference>
<feature type="domain" description="Alanyl-transfer RNA synthetases family profile" evidence="13">
    <location>
        <begin position="58"/>
        <end position="758"/>
    </location>
</feature>
<keyword evidence="3 12" id="KW-0820">tRNA-binding</keyword>
<evidence type="ECO:0000256" key="7">
    <source>
        <dbReference type="ARBA" id="ARBA00022833"/>
    </source>
</evidence>
<keyword evidence="9 12" id="KW-0694">RNA-binding</keyword>
<evidence type="ECO:0000256" key="5">
    <source>
        <dbReference type="ARBA" id="ARBA00022723"/>
    </source>
</evidence>
<dbReference type="InterPro" id="IPR002318">
    <property type="entry name" value="Ala-tRNA-lgiase_IIc"/>
</dbReference>
<dbReference type="CDD" id="cd00673">
    <property type="entry name" value="AlaRS_core"/>
    <property type="match status" value="1"/>
</dbReference>
<evidence type="ECO:0000256" key="11">
    <source>
        <dbReference type="ARBA" id="ARBA00023146"/>
    </source>
</evidence>
<dbReference type="PROSITE" id="PS50860">
    <property type="entry name" value="AA_TRNA_LIGASE_II_ALA"/>
    <property type="match status" value="1"/>
</dbReference>
<evidence type="ECO:0000256" key="9">
    <source>
        <dbReference type="ARBA" id="ARBA00022884"/>
    </source>
</evidence>
<dbReference type="InterPro" id="IPR018164">
    <property type="entry name" value="Ala-tRNA-synth_IIc_N"/>
</dbReference>
<dbReference type="AlphaFoldDB" id="A0A7G9YFZ1"/>
<feature type="binding site" evidence="12">
    <location>
        <position position="719"/>
    </location>
    <ligand>
        <name>Zn(2+)</name>
        <dbReference type="ChEBI" id="CHEBI:29105"/>
    </ligand>
</feature>
<dbReference type="InterPro" id="IPR012947">
    <property type="entry name" value="tRNA_SAD"/>
</dbReference>
<evidence type="ECO:0000256" key="12">
    <source>
        <dbReference type="HAMAP-Rule" id="MF_00036"/>
    </source>
</evidence>
<dbReference type="InterPro" id="IPR022429">
    <property type="entry name" value="Ala-tRNA_lgiase_arc"/>
</dbReference>
<dbReference type="SUPFAM" id="SSF55681">
    <property type="entry name" value="Class II aaRS and biotin synthetases"/>
    <property type="match status" value="1"/>
</dbReference>
<dbReference type="GO" id="GO:0005737">
    <property type="term" value="C:cytoplasm"/>
    <property type="evidence" value="ECO:0007669"/>
    <property type="project" value="UniProtKB-SubCell"/>
</dbReference>
<dbReference type="InterPro" id="IPR018162">
    <property type="entry name" value="Ala-tRNA-ligase_IIc_anticod-bd"/>
</dbReference>
<evidence type="ECO:0000256" key="1">
    <source>
        <dbReference type="ARBA" id="ARBA00008226"/>
    </source>
</evidence>
<dbReference type="Gene3D" id="2.40.30.130">
    <property type="match status" value="1"/>
</dbReference>
<gene>
    <name evidence="12 14" type="primary">alaS</name>
    <name evidence="14" type="ORF">GBMLOPDG_00021</name>
</gene>
<dbReference type="EC" id="6.1.1.7" evidence="12"/>
<keyword evidence="2 12" id="KW-0963">Cytoplasm</keyword>
<dbReference type="GO" id="GO:0000049">
    <property type="term" value="F:tRNA binding"/>
    <property type="evidence" value="ECO:0007669"/>
    <property type="project" value="UniProtKB-KW"/>
</dbReference>
<keyword evidence="4 12" id="KW-0436">Ligase</keyword>
<dbReference type="NCBIfam" id="TIGR00344">
    <property type="entry name" value="alaS"/>
    <property type="match status" value="1"/>
</dbReference>
<evidence type="ECO:0000256" key="3">
    <source>
        <dbReference type="ARBA" id="ARBA00022555"/>
    </source>
</evidence>
<feature type="binding site" evidence="12">
    <location>
        <position position="715"/>
    </location>
    <ligand>
        <name>Zn(2+)</name>
        <dbReference type="ChEBI" id="CHEBI:29105"/>
    </ligand>
</feature>
<dbReference type="Gene3D" id="3.30.930.10">
    <property type="entry name" value="Bira Bifunctional Protein, Domain 2"/>
    <property type="match status" value="1"/>
</dbReference>
<reference evidence="14" key="1">
    <citation type="submission" date="2020-06" db="EMBL/GenBank/DDBJ databases">
        <title>Unique genomic features of the anaerobic methanotrophic archaea.</title>
        <authorList>
            <person name="Chadwick G.L."/>
            <person name="Skennerton C.T."/>
            <person name="Laso-Perez R."/>
            <person name="Leu A.O."/>
            <person name="Speth D.R."/>
            <person name="Yu H."/>
            <person name="Morgan-Lang C."/>
            <person name="Hatzenpichler R."/>
            <person name="Goudeau D."/>
            <person name="Malmstrom R."/>
            <person name="Brazelton W.J."/>
            <person name="Woyke T."/>
            <person name="Hallam S.J."/>
            <person name="Tyson G.W."/>
            <person name="Wegener G."/>
            <person name="Boetius A."/>
            <person name="Orphan V."/>
        </authorList>
    </citation>
    <scope>NUCLEOTIDE SEQUENCE</scope>
</reference>
<dbReference type="SUPFAM" id="SSF55186">
    <property type="entry name" value="ThrRS/AlaRS common domain"/>
    <property type="match status" value="1"/>
</dbReference>
<evidence type="ECO:0000256" key="4">
    <source>
        <dbReference type="ARBA" id="ARBA00022598"/>
    </source>
</evidence>
<dbReference type="Gene3D" id="3.30.54.20">
    <property type="match status" value="1"/>
</dbReference>
<dbReference type="InterPro" id="IPR009000">
    <property type="entry name" value="Transl_B-barrel_sf"/>
</dbReference>
<dbReference type="InterPro" id="IPR003156">
    <property type="entry name" value="DHHA1_dom"/>
</dbReference>
<comment type="domain">
    <text evidence="12">Consists of three domains; the N-terminal catalytic domain, the editing domain and the C-terminal C-Ala domain. The editing domain removes incorrectly charged amino acids, while the C-Ala domain, along with tRNA(Ala), serves as a bridge to cooperatively bring together the editing and aminoacylation centers thus stimulating deacylation of misacylated tRNAs.</text>
</comment>